<accession>A0A0A6UI14</accession>
<dbReference type="STRING" id="1869.MB27_20915"/>
<proteinExistence type="inferred from homology"/>
<organism evidence="4 5">
    <name type="scientific">Actinoplanes utahensis</name>
    <dbReference type="NCBI Taxonomy" id="1869"/>
    <lineage>
        <taxon>Bacteria</taxon>
        <taxon>Bacillati</taxon>
        <taxon>Actinomycetota</taxon>
        <taxon>Actinomycetes</taxon>
        <taxon>Micromonosporales</taxon>
        <taxon>Micromonosporaceae</taxon>
        <taxon>Actinoplanes</taxon>
    </lineage>
</organism>
<evidence type="ECO:0000256" key="1">
    <source>
        <dbReference type="ARBA" id="ARBA00008324"/>
    </source>
</evidence>
<dbReference type="Pfam" id="PF03061">
    <property type="entry name" value="4HBT"/>
    <property type="match status" value="1"/>
</dbReference>
<evidence type="ECO:0000313" key="5">
    <source>
        <dbReference type="Proteomes" id="UP000054537"/>
    </source>
</evidence>
<dbReference type="SUPFAM" id="SSF54637">
    <property type="entry name" value="Thioesterase/thiol ester dehydrase-isomerase"/>
    <property type="match status" value="1"/>
</dbReference>
<evidence type="ECO:0000259" key="3">
    <source>
        <dbReference type="Pfam" id="PF03061"/>
    </source>
</evidence>
<dbReference type="GO" id="GO:0047617">
    <property type="term" value="F:fatty acyl-CoA hydrolase activity"/>
    <property type="evidence" value="ECO:0007669"/>
    <property type="project" value="InterPro"/>
</dbReference>
<reference evidence="4 5" key="1">
    <citation type="submission" date="2014-10" db="EMBL/GenBank/DDBJ databases">
        <title>Draft genome sequence of Actinoplanes utahensis NRRL 12052.</title>
        <authorList>
            <person name="Velasco-Bucheli B."/>
            <person name="del Cerro C."/>
            <person name="Hormigo D."/>
            <person name="Garcia J.L."/>
            <person name="Acebal C."/>
            <person name="Arroyo M."/>
            <person name="de la Mata I."/>
        </authorList>
    </citation>
    <scope>NUCLEOTIDE SEQUENCE [LARGE SCALE GENOMIC DNA]</scope>
    <source>
        <strain evidence="4 5">NRRL 12052</strain>
    </source>
</reference>
<dbReference type="EMBL" id="JRTT01000024">
    <property type="protein sequence ID" value="KHD75695.1"/>
    <property type="molecule type" value="Genomic_DNA"/>
</dbReference>
<sequence>MTGNGDEGSDRAALSGVELLRAHVHAQDRPAHIGDLLNIRVVSIEEGSVVFELDAEPRFANYNRTLHGGLYATLLDSAMGCAAQSALAAGLTCTALEIKVNFVRTVPVDGRRLVAVGKVIHLGRQIVTVEGTVRDNEDRIVAHGTSTCLVTPAAL</sequence>
<dbReference type="InterPro" id="IPR039298">
    <property type="entry name" value="ACOT13"/>
</dbReference>
<evidence type="ECO:0000256" key="2">
    <source>
        <dbReference type="ARBA" id="ARBA00022801"/>
    </source>
</evidence>
<feature type="domain" description="Thioesterase" evidence="3">
    <location>
        <begin position="65"/>
        <end position="141"/>
    </location>
</feature>
<dbReference type="InterPro" id="IPR006683">
    <property type="entry name" value="Thioestr_dom"/>
</dbReference>
<comment type="similarity">
    <text evidence="1">Belongs to the thioesterase PaaI family.</text>
</comment>
<name>A0A0A6UI14_ACTUT</name>
<dbReference type="Gene3D" id="3.10.129.10">
    <property type="entry name" value="Hotdog Thioesterase"/>
    <property type="match status" value="1"/>
</dbReference>
<comment type="caution">
    <text evidence="4">The sequence shown here is derived from an EMBL/GenBank/DDBJ whole genome shotgun (WGS) entry which is preliminary data.</text>
</comment>
<gene>
    <name evidence="4" type="ORF">MB27_20915</name>
</gene>
<dbReference type="OrthoDB" id="9813282at2"/>
<keyword evidence="5" id="KW-1185">Reference proteome</keyword>
<dbReference type="CDD" id="cd03443">
    <property type="entry name" value="PaaI_thioesterase"/>
    <property type="match status" value="1"/>
</dbReference>
<keyword evidence="2" id="KW-0378">Hydrolase</keyword>
<dbReference type="NCBIfam" id="TIGR00369">
    <property type="entry name" value="unchar_dom_1"/>
    <property type="match status" value="1"/>
</dbReference>
<dbReference type="InterPro" id="IPR029069">
    <property type="entry name" value="HotDog_dom_sf"/>
</dbReference>
<protein>
    <recommendedName>
        <fullName evidence="3">Thioesterase domain-containing protein</fullName>
    </recommendedName>
</protein>
<dbReference type="InterPro" id="IPR003736">
    <property type="entry name" value="PAAI_dom"/>
</dbReference>
<dbReference type="AlphaFoldDB" id="A0A0A6UI14"/>
<dbReference type="PANTHER" id="PTHR21660">
    <property type="entry name" value="THIOESTERASE SUPERFAMILY MEMBER-RELATED"/>
    <property type="match status" value="1"/>
</dbReference>
<dbReference type="eggNOG" id="COG2050">
    <property type="taxonomic scope" value="Bacteria"/>
</dbReference>
<dbReference type="PANTHER" id="PTHR21660:SF1">
    <property type="entry name" value="ACYL-COENZYME A THIOESTERASE 13"/>
    <property type="match status" value="1"/>
</dbReference>
<evidence type="ECO:0000313" key="4">
    <source>
        <dbReference type="EMBL" id="KHD75695.1"/>
    </source>
</evidence>
<dbReference type="Proteomes" id="UP000054537">
    <property type="component" value="Unassembled WGS sequence"/>
</dbReference>